<dbReference type="Gene3D" id="3.30.1240.10">
    <property type="match status" value="1"/>
</dbReference>
<dbReference type="GO" id="GO:0016791">
    <property type="term" value="F:phosphatase activity"/>
    <property type="evidence" value="ECO:0007669"/>
    <property type="project" value="TreeGrafter"/>
</dbReference>
<evidence type="ECO:0000313" key="1">
    <source>
        <dbReference type="EMBL" id="SDE60380.1"/>
    </source>
</evidence>
<dbReference type="STRING" id="675864.SAMN04489747_3873"/>
<proteinExistence type="predicted"/>
<organism evidence="1 2">
    <name type="scientific">Auraticoccus monumenti</name>
    <dbReference type="NCBI Taxonomy" id="675864"/>
    <lineage>
        <taxon>Bacteria</taxon>
        <taxon>Bacillati</taxon>
        <taxon>Actinomycetota</taxon>
        <taxon>Actinomycetes</taxon>
        <taxon>Propionibacteriales</taxon>
        <taxon>Propionibacteriaceae</taxon>
        <taxon>Auraticoccus</taxon>
    </lineage>
</organism>
<dbReference type="SUPFAM" id="SSF56784">
    <property type="entry name" value="HAD-like"/>
    <property type="match status" value="1"/>
</dbReference>
<dbReference type="OrthoDB" id="3180855at2"/>
<dbReference type="RefSeq" id="WP_090595761.1">
    <property type="nucleotide sequence ID" value="NZ_LT629688.1"/>
</dbReference>
<dbReference type="GO" id="GO:0000287">
    <property type="term" value="F:magnesium ion binding"/>
    <property type="evidence" value="ECO:0007669"/>
    <property type="project" value="TreeGrafter"/>
</dbReference>
<protein>
    <submittedName>
        <fullName evidence="1">Uncharacterized protein</fullName>
    </submittedName>
</protein>
<dbReference type="GO" id="GO:0005829">
    <property type="term" value="C:cytosol"/>
    <property type="evidence" value="ECO:0007669"/>
    <property type="project" value="TreeGrafter"/>
</dbReference>
<dbReference type="EMBL" id="LT629688">
    <property type="protein sequence ID" value="SDE60380.1"/>
    <property type="molecule type" value="Genomic_DNA"/>
</dbReference>
<name>A0A1G7E9Y0_9ACTN</name>
<dbReference type="AlphaFoldDB" id="A0A1G7E9Y0"/>
<dbReference type="Pfam" id="PF08282">
    <property type="entry name" value="Hydrolase_3"/>
    <property type="match status" value="1"/>
</dbReference>
<sequence>MSGGWRPRLVVSDLDGTFLSPDGTVSDVNRGAVGDALEAGIEVLFATGRPPRWLDVVADLGLPSTVVIASNGALVYDVATDEVLRRRAIATEVLRSVTADVAAAVEAVDFAVEDSAVFRCTDDYVVRASAGTQIERLPTDRLAQVDGVVKLLVQHQRLTPDDLAALVEPVVGDRLTVTHSAADGWGLLELSAPGVTKASTLADWCADRGIEAADVAAFGDMPNDRAMLAWVGRPHVMQHAHPSLADLGATVIGSNLESAVGHTVRGWL</sequence>
<reference evidence="1 2" key="1">
    <citation type="submission" date="2016-10" db="EMBL/GenBank/DDBJ databases">
        <authorList>
            <person name="de Groot N.N."/>
        </authorList>
    </citation>
    <scope>NUCLEOTIDE SEQUENCE [LARGE SCALE GENOMIC DNA]</scope>
    <source>
        <strain evidence="1 2">MON 2.2</strain>
    </source>
</reference>
<dbReference type="InterPro" id="IPR006379">
    <property type="entry name" value="HAD-SF_hydro_IIB"/>
</dbReference>
<gene>
    <name evidence="1" type="ORF">SAMN04489747_3873</name>
</gene>
<dbReference type="PANTHER" id="PTHR10000">
    <property type="entry name" value="PHOSPHOSERINE PHOSPHATASE"/>
    <property type="match status" value="1"/>
</dbReference>
<accession>A0A1G7E9Y0</accession>
<dbReference type="Gene3D" id="3.40.50.1000">
    <property type="entry name" value="HAD superfamily/HAD-like"/>
    <property type="match status" value="1"/>
</dbReference>
<evidence type="ECO:0000313" key="2">
    <source>
        <dbReference type="Proteomes" id="UP000198546"/>
    </source>
</evidence>
<keyword evidence="2" id="KW-1185">Reference proteome</keyword>
<dbReference type="InterPro" id="IPR023214">
    <property type="entry name" value="HAD_sf"/>
</dbReference>
<dbReference type="InterPro" id="IPR036412">
    <property type="entry name" value="HAD-like_sf"/>
</dbReference>
<dbReference type="PANTHER" id="PTHR10000:SF8">
    <property type="entry name" value="HAD SUPERFAMILY HYDROLASE-LIKE, TYPE 3"/>
    <property type="match status" value="1"/>
</dbReference>
<dbReference type="NCBIfam" id="TIGR01484">
    <property type="entry name" value="HAD-SF-IIB"/>
    <property type="match status" value="1"/>
</dbReference>
<dbReference type="Proteomes" id="UP000198546">
    <property type="component" value="Chromosome i"/>
</dbReference>